<keyword evidence="4" id="KW-0689">Ribosomal protein</keyword>
<dbReference type="Proteomes" id="UP000606720">
    <property type="component" value="Unassembled WGS sequence"/>
</dbReference>
<dbReference type="RefSeq" id="WP_178051474.1">
    <property type="nucleotide sequence ID" value="NZ_JACOPH010000023.1"/>
</dbReference>
<evidence type="ECO:0000256" key="1">
    <source>
        <dbReference type="ARBA" id="ARBA00022679"/>
    </source>
</evidence>
<dbReference type="EMBL" id="JACOPH010000023">
    <property type="protein sequence ID" value="MBC5715527.1"/>
    <property type="molecule type" value="Genomic_DNA"/>
</dbReference>
<protein>
    <recommendedName>
        <fullName evidence="2">[Ribosomal protein bS18]-alanine N-acetyltransferase</fullName>
        <ecNumber evidence="2">2.3.1.266</ecNumber>
    </recommendedName>
</protein>
<organism evidence="4 5">
    <name type="scientific">Roseburia zhanii</name>
    <dbReference type="NCBI Taxonomy" id="2763064"/>
    <lineage>
        <taxon>Bacteria</taxon>
        <taxon>Bacillati</taxon>
        <taxon>Bacillota</taxon>
        <taxon>Clostridia</taxon>
        <taxon>Lachnospirales</taxon>
        <taxon>Lachnospiraceae</taxon>
        <taxon>Roseburia</taxon>
    </lineage>
</organism>
<dbReference type="SUPFAM" id="SSF55729">
    <property type="entry name" value="Acyl-CoA N-acyltransferases (Nat)"/>
    <property type="match status" value="1"/>
</dbReference>
<evidence type="ECO:0000256" key="2">
    <source>
        <dbReference type="RuleBase" id="RU363094"/>
    </source>
</evidence>
<evidence type="ECO:0000313" key="4">
    <source>
        <dbReference type="EMBL" id="MBC5715527.1"/>
    </source>
</evidence>
<proteinExistence type="inferred from homology"/>
<dbReference type="PANTHER" id="PTHR13947">
    <property type="entry name" value="GNAT FAMILY N-ACETYLTRANSFERASE"/>
    <property type="match status" value="1"/>
</dbReference>
<evidence type="ECO:0000313" key="5">
    <source>
        <dbReference type="Proteomes" id="UP000606720"/>
    </source>
</evidence>
<comment type="caution">
    <text evidence="4">The sequence shown here is derived from an EMBL/GenBank/DDBJ whole genome shotgun (WGS) entry which is preliminary data.</text>
</comment>
<dbReference type="InterPro" id="IPR006464">
    <property type="entry name" value="AcTrfase_RimI/Ard1"/>
</dbReference>
<dbReference type="NCBIfam" id="TIGR01575">
    <property type="entry name" value="rimI"/>
    <property type="match status" value="1"/>
</dbReference>
<dbReference type="Gene3D" id="3.40.630.30">
    <property type="match status" value="1"/>
</dbReference>
<keyword evidence="4" id="KW-0687">Ribonucleoprotein</keyword>
<comment type="similarity">
    <text evidence="2">Belongs to the acetyltransferase family. RimI subfamily.</text>
</comment>
<dbReference type="InterPro" id="IPR000182">
    <property type="entry name" value="GNAT_dom"/>
</dbReference>
<gene>
    <name evidence="4" type="primary">rimI</name>
    <name evidence="4" type="ORF">H8S17_15230</name>
</gene>
<dbReference type="InterPro" id="IPR050769">
    <property type="entry name" value="NAT_camello-type"/>
</dbReference>
<comment type="function">
    <text evidence="2">Acetylates the N-terminal alanine of ribosomal protein bS18.</text>
</comment>
<dbReference type="PANTHER" id="PTHR13947:SF37">
    <property type="entry name" value="LD18367P"/>
    <property type="match status" value="1"/>
</dbReference>
<dbReference type="GO" id="GO:0005737">
    <property type="term" value="C:cytoplasm"/>
    <property type="evidence" value="ECO:0007669"/>
    <property type="project" value="UniProtKB-SubCell"/>
</dbReference>
<keyword evidence="1" id="KW-0808">Transferase</keyword>
<dbReference type="PROSITE" id="PS51186">
    <property type="entry name" value="GNAT"/>
    <property type="match status" value="1"/>
</dbReference>
<dbReference type="Pfam" id="PF00583">
    <property type="entry name" value="Acetyltransf_1"/>
    <property type="match status" value="1"/>
</dbReference>
<dbReference type="CDD" id="cd04301">
    <property type="entry name" value="NAT_SF"/>
    <property type="match status" value="1"/>
</dbReference>
<dbReference type="AlphaFoldDB" id="A0A923LS61"/>
<dbReference type="EC" id="2.3.1.266" evidence="2"/>
<feature type="domain" description="N-acetyltransferase" evidence="3">
    <location>
        <begin position="2"/>
        <end position="145"/>
    </location>
</feature>
<comment type="subcellular location">
    <subcellularLocation>
        <location evidence="2">Cytoplasm</location>
    </subcellularLocation>
</comment>
<keyword evidence="5" id="KW-1185">Reference proteome</keyword>
<dbReference type="GO" id="GO:0008999">
    <property type="term" value="F:protein-N-terminal-alanine acetyltransferase activity"/>
    <property type="evidence" value="ECO:0007669"/>
    <property type="project" value="UniProtKB-EC"/>
</dbReference>
<dbReference type="InterPro" id="IPR016181">
    <property type="entry name" value="Acyl_CoA_acyltransferase"/>
</dbReference>
<dbReference type="GO" id="GO:0005840">
    <property type="term" value="C:ribosome"/>
    <property type="evidence" value="ECO:0007669"/>
    <property type="project" value="UniProtKB-KW"/>
</dbReference>
<reference evidence="4" key="1">
    <citation type="submission" date="2020-08" db="EMBL/GenBank/DDBJ databases">
        <title>Genome public.</title>
        <authorList>
            <person name="Liu C."/>
            <person name="Sun Q."/>
        </authorList>
    </citation>
    <scope>NUCLEOTIDE SEQUENCE</scope>
    <source>
        <strain evidence="4">BX1005</strain>
    </source>
</reference>
<sequence length="145" mass="16535">MPQIRKMQKEDIPQMAEIAAASFTDPWTEKGFTEALQMESACFLVAVEGENVMGYCGCYMAADEAEIVNVAVRDDCRKQGIADKLLMELTAYGNEHGVSRFYLEVRVSNEAAIHLYEKHGFIRQGVRKDFYKDIHEDAYVMNHIM</sequence>
<name>A0A923LS61_9FIRM</name>
<comment type="catalytic activity">
    <reaction evidence="2">
        <text>N-terminal L-alanyl-[ribosomal protein bS18] + acetyl-CoA = N-terminal N(alpha)-acetyl-L-alanyl-[ribosomal protein bS18] + CoA + H(+)</text>
        <dbReference type="Rhea" id="RHEA:43756"/>
        <dbReference type="Rhea" id="RHEA-COMP:10676"/>
        <dbReference type="Rhea" id="RHEA-COMP:10677"/>
        <dbReference type="ChEBI" id="CHEBI:15378"/>
        <dbReference type="ChEBI" id="CHEBI:57287"/>
        <dbReference type="ChEBI" id="CHEBI:57288"/>
        <dbReference type="ChEBI" id="CHEBI:64718"/>
        <dbReference type="ChEBI" id="CHEBI:83683"/>
        <dbReference type="EC" id="2.3.1.266"/>
    </reaction>
</comment>
<evidence type="ECO:0000259" key="3">
    <source>
        <dbReference type="PROSITE" id="PS51186"/>
    </source>
</evidence>
<keyword evidence="2" id="KW-0963">Cytoplasm</keyword>
<accession>A0A923LS61</accession>